<proteinExistence type="predicted"/>
<sequence length="80" mass="9469">METDPPFLAWIEQWIAGEIEMPQFRQNYLQLLVERVSQQKLSLRRMGSDHRRMGVSDHCYRKVSSRSILLKNLTVHANDI</sequence>
<evidence type="ECO:0000313" key="1">
    <source>
        <dbReference type="EMBL" id="GEO87241.1"/>
    </source>
</evidence>
<name>A0A512HP80_9HYPH</name>
<dbReference type="AlphaFoldDB" id="A0A512HP80"/>
<accession>A0A512HP80</accession>
<reference evidence="1 2" key="1">
    <citation type="submission" date="2019-07" db="EMBL/GenBank/DDBJ databases">
        <title>Whole genome shotgun sequence of Rhizobium naphthalenivorans NBRC 107585.</title>
        <authorList>
            <person name="Hosoyama A."/>
            <person name="Uohara A."/>
            <person name="Ohji S."/>
            <person name="Ichikawa N."/>
        </authorList>
    </citation>
    <scope>NUCLEOTIDE SEQUENCE [LARGE SCALE GENOMIC DNA]</scope>
    <source>
        <strain evidence="1 2">NBRC 107585</strain>
    </source>
</reference>
<organism evidence="1 2">
    <name type="scientific">Ciceribacter naphthalenivorans</name>
    <dbReference type="NCBI Taxonomy" id="1118451"/>
    <lineage>
        <taxon>Bacteria</taxon>
        <taxon>Pseudomonadati</taxon>
        <taxon>Pseudomonadota</taxon>
        <taxon>Alphaproteobacteria</taxon>
        <taxon>Hyphomicrobiales</taxon>
        <taxon>Rhizobiaceae</taxon>
        <taxon>Ciceribacter</taxon>
    </lineage>
</organism>
<dbReference type="EMBL" id="BJZP01000033">
    <property type="protein sequence ID" value="GEO87241.1"/>
    <property type="molecule type" value="Genomic_DNA"/>
</dbReference>
<dbReference type="Proteomes" id="UP000321717">
    <property type="component" value="Unassembled WGS sequence"/>
</dbReference>
<evidence type="ECO:0000313" key="2">
    <source>
        <dbReference type="Proteomes" id="UP000321717"/>
    </source>
</evidence>
<comment type="caution">
    <text evidence="1">The sequence shown here is derived from an EMBL/GenBank/DDBJ whole genome shotgun (WGS) entry which is preliminary data.</text>
</comment>
<gene>
    <name evidence="1" type="ORF">RNA01_41730</name>
</gene>
<keyword evidence="2" id="KW-1185">Reference proteome</keyword>
<protein>
    <submittedName>
        <fullName evidence="1">Uncharacterized protein</fullName>
    </submittedName>
</protein>